<dbReference type="InterPro" id="IPR029164">
    <property type="entry name" value="PIG-Y"/>
</dbReference>
<name>A0ABR3AR23_PHYBL</name>
<dbReference type="EMBL" id="JBCLYO010000019">
    <property type="protein sequence ID" value="KAL0080820.1"/>
    <property type="molecule type" value="Genomic_DNA"/>
</dbReference>
<evidence type="ECO:0000313" key="2">
    <source>
        <dbReference type="EMBL" id="KAL0080820.1"/>
    </source>
</evidence>
<reference evidence="2 3" key="1">
    <citation type="submission" date="2024-04" db="EMBL/GenBank/DDBJ databases">
        <title>Symmetric and asymmetric DNA N6-adenine methylation regulates different biological responses in Mucorales.</title>
        <authorList>
            <consortium name="Lawrence Berkeley National Laboratory"/>
            <person name="Lax C."/>
            <person name="Mondo S.J."/>
            <person name="Osorio-Concepcion M."/>
            <person name="Muszewska A."/>
            <person name="Corrochano-Luque M."/>
            <person name="Gutierrez G."/>
            <person name="Riley R."/>
            <person name="Lipzen A."/>
            <person name="Guo J."/>
            <person name="Hundley H."/>
            <person name="Amirebrahimi M."/>
            <person name="Ng V."/>
            <person name="Lorenzo-Gutierrez D."/>
            <person name="Binder U."/>
            <person name="Yang J."/>
            <person name="Song Y."/>
            <person name="Canovas D."/>
            <person name="Navarro E."/>
            <person name="Freitag M."/>
            <person name="Gabaldon T."/>
            <person name="Grigoriev I.V."/>
            <person name="Corrochano L.M."/>
            <person name="Nicolas F.E."/>
            <person name="Garre V."/>
        </authorList>
    </citation>
    <scope>NUCLEOTIDE SEQUENCE [LARGE SCALE GENOMIC DNA]</scope>
    <source>
        <strain evidence="2 3">L51</strain>
    </source>
</reference>
<protein>
    <recommendedName>
        <fullName evidence="4">PIG-P domain-containing protein</fullName>
    </recommendedName>
</protein>
<gene>
    <name evidence="2" type="ORF">J3Q64DRAFT_1757655</name>
</gene>
<dbReference type="PANTHER" id="PTHR36485">
    <property type="entry name" value="OS01G0939000 PROTEIN"/>
    <property type="match status" value="1"/>
</dbReference>
<sequence length="122" mass="14428">MCLVYHAGMQTHRRRSSKSVLLPCASPNVAGQIYARRMTVHLPETLPDTTYLWGYFLLISTWLIFFITMYSLIGSHWMPVTNNKVLDWIRDDDYYCYVVPVTAVVFIYFVVCNWMGMKFFRH</sequence>
<dbReference type="Proteomes" id="UP001448207">
    <property type="component" value="Unassembled WGS sequence"/>
</dbReference>
<feature type="transmembrane region" description="Helical" evidence="1">
    <location>
        <begin position="94"/>
        <end position="116"/>
    </location>
</feature>
<organism evidence="2 3">
    <name type="scientific">Phycomyces blakesleeanus</name>
    <dbReference type="NCBI Taxonomy" id="4837"/>
    <lineage>
        <taxon>Eukaryota</taxon>
        <taxon>Fungi</taxon>
        <taxon>Fungi incertae sedis</taxon>
        <taxon>Mucoromycota</taxon>
        <taxon>Mucoromycotina</taxon>
        <taxon>Mucoromycetes</taxon>
        <taxon>Mucorales</taxon>
        <taxon>Phycomycetaceae</taxon>
        <taxon>Phycomyces</taxon>
    </lineage>
</organism>
<evidence type="ECO:0008006" key="4">
    <source>
        <dbReference type="Google" id="ProtNLM"/>
    </source>
</evidence>
<evidence type="ECO:0000256" key="1">
    <source>
        <dbReference type="SAM" id="Phobius"/>
    </source>
</evidence>
<dbReference type="Pfam" id="PF15159">
    <property type="entry name" value="PIG-Y"/>
    <property type="match status" value="1"/>
</dbReference>
<accession>A0ABR3AR23</accession>
<keyword evidence="1" id="KW-1133">Transmembrane helix</keyword>
<dbReference type="PANTHER" id="PTHR36485:SF1">
    <property type="entry name" value="TRANSMEMBRANE PROTEIN"/>
    <property type="match status" value="1"/>
</dbReference>
<comment type="caution">
    <text evidence="2">The sequence shown here is derived from an EMBL/GenBank/DDBJ whole genome shotgun (WGS) entry which is preliminary data.</text>
</comment>
<keyword evidence="1" id="KW-0812">Transmembrane</keyword>
<evidence type="ECO:0000313" key="3">
    <source>
        <dbReference type="Proteomes" id="UP001448207"/>
    </source>
</evidence>
<feature type="transmembrane region" description="Helical" evidence="1">
    <location>
        <begin position="52"/>
        <end position="73"/>
    </location>
</feature>
<proteinExistence type="predicted"/>
<keyword evidence="1" id="KW-0472">Membrane</keyword>
<keyword evidence="3" id="KW-1185">Reference proteome</keyword>
<feature type="non-terminal residue" evidence="2">
    <location>
        <position position="122"/>
    </location>
</feature>